<dbReference type="PANTHER" id="PTHR40943:SF2">
    <property type="entry name" value="(S)-UREIDOGLYCINE AMINOHYDROLASE CUPIN DOMAIN-CONTAINING PROTEIN"/>
    <property type="match status" value="1"/>
</dbReference>
<dbReference type="EMBL" id="JADEYS010000013">
    <property type="protein sequence ID" value="MBE9398227.1"/>
    <property type="molecule type" value="Genomic_DNA"/>
</dbReference>
<dbReference type="CDD" id="cd02227">
    <property type="entry name" value="cupin_TM1112-like"/>
    <property type="match status" value="1"/>
</dbReference>
<dbReference type="InterPro" id="IPR014710">
    <property type="entry name" value="RmlC-like_jellyroll"/>
</dbReference>
<dbReference type="InterPro" id="IPR011051">
    <property type="entry name" value="RmlC_Cupin_sf"/>
</dbReference>
<dbReference type="AlphaFoldDB" id="A0A8J7FDU6"/>
<reference evidence="2" key="1">
    <citation type="submission" date="2020-10" db="EMBL/GenBank/DDBJ databases">
        <title>Bacterium isolated from coastal waters sediment.</title>
        <authorList>
            <person name="Chen R.-J."/>
            <person name="Lu D.-C."/>
            <person name="Zhu K.-L."/>
            <person name="Du Z.-J."/>
        </authorList>
    </citation>
    <scope>NUCLEOTIDE SEQUENCE</scope>
    <source>
        <strain evidence="2">N1Y112</strain>
    </source>
</reference>
<feature type="domain" description="(S)-ureidoglycine aminohydrolase cupin" evidence="1">
    <location>
        <begin position="45"/>
        <end position="116"/>
    </location>
</feature>
<dbReference type="RefSeq" id="WP_193953860.1">
    <property type="nucleotide sequence ID" value="NZ_JADEYS010000013.1"/>
</dbReference>
<keyword evidence="3" id="KW-1185">Reference proteome</keyword>
<accession>A0A8J7FDU6</accession>
<evidence type="ECO:0000313" key="3">
    <source>
        <dbReference type="Proteomes" id="UP000640333"/>
    </source>
</evidence>
<name>A0A8J7FDU6_9GAMM</name>
<evidence type="ECO:0000259" key="1">
    <source>
        <dbReference type="Pfam" id="PF05899"/>
    </source>
</evidence>
<dbReference type="Gene3D" id="2.60.120.10">
    <property type="entry name" value="Jelly Rolls"/>
    <property type="match status" value="1"/>
</dbReference>
<dbReference type="InterPro" id="IPR008579">
    <property type="entry name" value="UGlyAH_Cupin_dom"/>
</dbReference>
<organism evidence="2 3">
    <name type="scientific">Pontibacterium sinense</name>
    <dbReference type="NCBI Taxonomy" id="2781979"/>
    <lineage>
        <taxon>Bacteria</taxon>
        <taxon>Pseudomonadati</taxon>
        <taxon>Pseudomonadota</taxon>
        <taxon>Gammaproteobacteria</taxon>
        <taxon>Oceanospirillales</taxon>
        <taxon>Oceanospirillaceae</taxon>
        <taxon>Pontibacterium</taxon>
    </lineage>
</organism>
<dbReference type="Pfam" id="PF05899">
    <property type="entry name" value="Cupin_3"/>
    <property type="match status" value="1"/>
</dbReference>
<sequence>MTPSYIDQVVNFDDHPAPLGAFVTPPDRLLKGDPKQGIVNYVEELDGKFIAGLWESEPGKWKAVPGRREFCYIISGDVIISDAKGGQKRYKAGDSFMLPYGFDGYWEVLETCQKYYVILQD</sequence>
<gene>
    <name evidence="2" type="ORF">IOQ59_13275</name>
</gene>
<comment type="caution">
    <text evidence="2">The sequence shown here is derived from an EMBL/GenBank/DDBJ whole genome shotgun (WGS) entry which is preliminary data.</text>
</comment>
<proteinExistence type="predicted"/>
<evidence type="ECO:0000313" key="2">
    <source>
        <dbReference type="EMBL" id="MBE9398227.1"/>
    </source>
</evidence>
<dbReference type="SUPFAM" id="SSF51182">
    <property type="entry name" value="RmlC-like cupins"/>
    <property type="match status" value="1"/>
</dbReference>
<protein>
    <submittedName>
        <fullName evidence="2">Cupin domain-containing protein</fullName>
    </submittedName>
</protein>
<dbReference type="PANTHER" id="PTHR40943">
    <property type="entry name" value="CYTOPLASMIC PROTEIN-RELATED"/>
    <property type="match status" value="1"/>
</dbReference>
<dbReference type="Proteomes" id="UP000640333">
    <property type="component" value="Unassembled WGS sequence"/>
</dbReference>